<proteinExistence type="predicted"/>
<evidence type="ECO:0000313" key="2">
    <source>
        <dbReference type="EMBL" id="PSN67299.1"/>
    </source>
</evidence>
<dbReference type="PROSITE" id="PS50181">
    <property type="entry name" value="FBOX"/>
    <property type="match status" value="1"/>
</dbReference>
<evidence type="ECO:0000259" key="1">
    <source>
        <dbReference type="PROSITE" id="PS50181"/>
    </source>
</evidence>
<dbReference type="InterPro" id="IPR001810">
    <property type="entry name" value="F-box_dom"/>
</dbReference>
<dbReference type="AlphaFoldDB" id="A0A2T2NPJ3"/>
<feature type="domain" description="F-box" evidence="1">
    <location>
        <begin position="1"/>
        <end position="39"/>
    </location>
</feature>
<dbReference type="EMBL" id="KZ678135">
    <property type="protein sequence ID" value="PSN67299.1"/>
    <property type="molecule type" value="Genomic_DNA"/>
</dbReference>
<evidence type="ECO:0000313" key="3">
    <source>
        <dbReference type="Proteomes" id="UP000240883"/>
    </source>
</evidence>
<accession>A0A2T2NPJ3</accession>
<protein>
    <recommendedName>
        <fullName evidence="1">F-box domain-containing protein</fullName>
    </recommendedName>
</protein>
<gene>
    <name evidence="2" type="ORF">BS50DRAFT_588282</name>
</gene>
<reference evidence="2 3" key="1">
    <citation type="journal article" date="2018" name="Front. Microbiol.">
        <title>Genome-Wide Analysis of Corynespora cassiicola Leaf Fall Disease Putative Effectors.</title>
        <authorList>
            <person name="Lopez D."/>
            <person name="Ribeiro S."/>
            <person name="Label P."/>
            <person name="Fumanal B."/>
            <person name="Venisse J.S."/>
            <person name="Kohler A."/>
            <person name="de Oliveira R.R."/>
            <person name="Labutti K."/>
            <person name="Lipzen A."/>
            <person name="Lail K."/>
            <person name="Bauer D."/>
            <person name="Ohm R.A."/>
            <person name="Barry K.W."/>
            <person name="Spatafora J."/>
            <person name="Grigoriev I.V."/>
            <person name="Martin F.M."/>
            <person name="Pujade-Renaud V."/>
        </authorList>
    </citation>
    <scope>NUCLEOTIDE SEQUENCE [LARGE SCALE GENOMIC DNA]</scope>
    <source>
        <strain evidence="2 3">Philippines</strain>
    </source>
</reference>
<keyword evidence="3" id="KW-1185">Reference proteome</keyword>
<dbReference type="OrthoDB" id="5279806at2759"/>
<organism evidence="2 3">
    <name type="scientific">Corynespora cassiicola Philippines</name>
    <dbReference type="NCBI Taxonomy" id="1448308"/>
    <lineage>
        <taxon>Eukaryota</taxon>
        <taxon>Fungi</taxon>
        <taxon>Dikarya</taxon>
        <taxon>Ascomycota</taxon>
        <taxon>Pezizomycotina</taxon>
        <taxon>Dothideomycetes</taxon>
        <taxon>Pleosporomycetidae</taxon>
        <taxon>Pleosporales</taxon>
        <taxon>Corynesporascaceae</taxon>
        <taxon>Corynespora</taxon>
    </lineage>
</organism>
<name>A0A2T2NPJ3_CORCC</name>
<dbReference type="Pfam" id="PF00646">
    <property type="entry name" value="F-box"/>
    <property type="match status" value="1"/>
</dbReference>
<sequence>MRLHELPDDVLIPIVSLCDTTTVFDLRITCASFRAVIDTYICTIAPAVARNTFPPSLLALHSPDRSKSCEPSLRWLRGLIPAHLAALTLDKDKLRRYPYITAGFPYGIPYENTCETAIHWRHRISNGWRVLRRFHLVSRDVYGKRLDELYGGRPKAFRRMSSGVKSNRVWQAVSCPYTACTEHGVKGIFEARRKSDSGHESVFEFIEETRQRESIILKRRVELLKTLSDQDLLDYIYLWRLLLWVFRPYRKPGTSVSAAEVAVAKPNWQAVISDMSMGCSWLNWYVLHVGTSPFWTQWALPSSPSSAPSSPHSLRNLIWDAWAARSHHRIEVEREYTSKFEFALRKRCLTPDRLRRLESEVLKGRTVKTISLDCIPWPYDQHCIVNRPSSDFPWYETGQWVWMDRDYWIRTRSGGVWGRSGSFQMSALVSKGKPGPSDGEAVHARGELRDVRYLVYLGLGDADDVWAGTSDADLFLPRY</sequence>
<dbReference type="Proteomes" id="UP000240883">
    <property type="component" value="Unassembled WGS sequence"/>
</dbReference>